<dbReference type="Gene3D" id="3.40.50.10490">
    <property type="entry name" value="Glucose-6-phosphate isomerase like protein, domain 1"/>
    <property type="match status" value="1"/>
</dbReference>
<reference evidence="3" key="1">
    <citation type="journal article" date="2013" name="G3 (Bethesda)">
        <title>Comparative genomics of a plant-pathogenic fungus, Pyrenophora tritici-repentis, reveals transduplication and the impact of repeat elements on pathogenicity and population divergence.</title>
        <authorList>
            <person name="Manning V.A."/>
            <person name="Pandelova I."/>
            <person name="Dhillon B."/>
            <person name="Wilhelm L.J."/>
            <person name="Goodwin S.B."/>
            <person name="Berlin A.M."/>
            <person name="Figueroa M."/>
            <person name="Freitag M."/>
            <person name="Hane J.K."/>
            <person name="Henrissat B."/>
            <person name="Holman W.H."/>
            <person name="Kodira C.D."/>
            <person name="Martin J."/>
            <person name="Oliver R.P."/>
            <person name="Robbertse B."/>
            <person name="Schackwitz W."/>
            <person name="Schwartz D.C."/>
            <person name="Spatafora J.W."/>
            <person name="Turgeon B.G."/>
            <person name="Yandava C."/>
            <person name="Young S."/>
            <person name="Zhou S."/>
            <person name="Zeng Q."/>
            <person name="Grigoriev I.V."/>
            <person name="Ma L.-J."/>
            <person name="Ciuffetti L.M."/>
        </authorList>
    </citation>
    <scope>NUCLEOTIDE SEQUENCE [LARGE SCALE GENOMIC DNA]</scope>
    <source>
        <strain evidence="3">Pt-1C-BFP</strain>
    </source>
</reference>
<dbReference type="InParanoid" id="B2WP88"/>
<dbReference type="Proteomes" id="UP000001471">
    <property type="component" value="Unassembled WGS sequence"/>
</dbReference>
<proteinExistence type="predicted"/>
<name>B2WP88_PYRTR</name>
<organism evidence="2 3">
    <name type="scientific">Pyrenophora tritici-repentis (strain Pt-1C-BFP)</name>
    <name type="common">Wheat tan spot fungus</name>
    <name type="synonym">Drechslera tritici-repentis</name>
    <dbReference type="NCBI Taxonomy" id="426418"/>
    <lineage>
        <taxon>Eukaryota</taxon>
        <taxon>Fungi</taxon>
        <taxon>Dikarya</taxon>
        <taxon>Ascomycota</taxon>
        <taxon>Pezizomycotina</taxon>
        <taxon>Dothideomycetes</taxon>
        <taxon>Pleosporomycetidae</taxon>
        <taxon>Pleosporales</taxon>
        <taxon>Pleosporineae</taxon>
        <taxon>Pleosporaceae</taxon>
        <taxon>Pyrenophora</taxon>
    </lineage>
</organism>
<keyword evidence="2" id="KW-0413">Isomerase</keyword>
<dbReference type="OMA" id="MTANEHA"/>
<dbReference type="PANTHER" id="PTHR38418">
    <property type="entry name" value="SUGAR ISOMERASE, KPSF/GUTQ (AFU_ORTHOLOGUE AFUA_6G08860)"/>
    <property type="match status" value="1"/>
</dbReference>
<dbReference type="PROSITE" id="PS51464">
    <property type="entry name" value="SIS"/>
    <property type="match status" value="1"/>
</dbReference>
<sequence>MHSIPPQASGTSSHLYSTSTPTRRALLIAIRIVTNVHAQDGRVVVCGLGKSGHVGRKLAGTPKSLGVSAGFLHAAQAVHGDLGDVRGADLLLFVSFSGRARELLNVLPHVAPKVPVIVLTGHADASTCPLLKGRKVVGSNEGRRGGGEGEEGWDGRGVGVLLPTPIHESEEESFSVGAPTTSATVAMAIGDMLALTVTKRIYGAEKAWIFNRNHPGGAIGAETVAEVAGVAGATVATMARLWVVDREHDES</sequence>
<gene>
    <name evidence="2" type="ORF">PTRG_11798</name>
</gene>
<dbReference type="PANTHER" id="PTHR38418:SF2">
    <property type="entry name" value="SUGAR ISOMERASE, KPSF_GUTQ (AFU_ORTHOLOGUE AFUA_6G08860)"/>
    <property type="match status" value="1"/>
</dbReference>
<dbReference type="AlphaFoldDB" id="B2WP88"/>
<dbReference type="InterPro" id="IPR046348">
    <property type="entry name" value="SIS_dom_sf"/>
</dbReference>
<dbReference type="STRING" id="426418.B2WP88"/>
<dbReference type="InterPro" id="IPR001347">
    <property type="entry name" value="SIS_dom"/>
</dbReference>
<dbReference type="Pfam" id="PF01380">
    <property type="entry name" value="SIS"/>
    <property type="match status" value="1"/>
</dbReference>
<protein>
    <submittedName>
        <fullName evidence="2">Sugar isomerase, KpsF/GutQ</fullName>
    </submittedName>
</protein>
<dbReference type="eggNOG" id="ENOG502RXQH">
    <property type="taxonomic scope" value="Eukaryota"/>
</dbReference>
<dbReference type="SUPFAM" id="SSF53697">
    <property type="entry name" value="SIS domain"/>
    <property type="match status" value="1"/>
</dbReference>
<evidence type="ECO:0000313" key="3">
    <source>
        <dbReference type="Proteomes" id="UP000001471"/>
    </source>
</evidence>
<dbReference type="GO" id="GO:0016853">
    <property type="term" value="F:isomerase activity"/>
    <property type="evidence" value="ECO:0007669"/>
    <property type="project" value="UniProtKB-KW"/>
</dbReference>
<dbReference type="GO" id="GO:1901135">
    <property type="term" value="P:carbohydrate derivative metabolic process"/>
    <property type="evidence" value="ECO:0007669"/>
    <property type="project" value="InterPro"/>
</dbReference>
<dbReference type="GO" id="GO:0097367">
    <property type="term" value="F:carbohydrate derivative binding"/>
    <property type="evidence" value="ECO:0007669"/>
    <property type="project" value="InterPro"/>
</dbReference>
<dbReference type="HOGENOM" id="CLU_040681_5_0_1"/>
<accession>B2WP88</accession>
<evidence type="ECO:0000259" key="1">
    <source>
        <dbReference type="PROSITE" id="PS51464"/>
    </source>
</evidence>
<evidence type="ECO:0000313" key="2">
    <source>
        <dbReference type="EMBL" id="EDU45954.1"/>
    </source>
</evidence>
<dbReference type="EMBL" id="DS231634">
    <property type="protein sequence ID" value="EDU45954.1"/>
    <property type="molecule type" value="Genomic_DNA"/>
</dbReference>
<feature type="domain" description="SIS" evidence="1">
    <location>
        <begin position="32"/>
        <end position="203"/>
    </location>
</feature>